<feature type="region of interest" description="Disordered" evidence="1">
    <location>
        <begin position="101"/>
        <end position="135"/>
    </location>
</feature>
<evidence type="ECO:0000256" key="1">
    <source>
        <dbReference type="SAM" id="MobiDB-lite"/>
    </source>
</evidence>
<dbReference type="EMBL" id="JACEIK010000983">
    <property type="protein sequence ID" value="MCD7464634.1"/>
    <property type="molecule type" value="Genomic_DNA"/>
</dbReference>
<sequence length="201" mass="23003">MFFTRYVFLLVLIAKTLVNISLSLASSPFLVLFLPFIATLDAEVYREWEKNQTESSGDYLTEKNRDSLELEEGKRKSNKEKGISTISRYFQSQNSGSVLKVEHGSTGKLSESSSSDHQSELPQENSPARGESSVDTRLCNQIKLKRPAWSYDVDEIDQDVLNELPKQIQEEVQAWIRPQKRPNKVKKDLGITRYFLPAKDK</sequence>
<evidence type="ECO:0000313" key="2">
    <source>
        <dbReference type="EMBL" id="MCD7464634.1"/>
    </source>
</evidence>
<proteinExistence type="predicted"/>
<keyword evidence="3" id="KW-1185">Reference proteome</keyword>
<organism evidence="2 3">
    <name type="scientific">Datura stramonium</name>
    <name type="common">Jimsonweed</name>
    <name type="synonym">Common thornapple</name>
    <dbReference type="NCBI Taxonomy" id="4076"/>
    <lineage>
        <taxon>Eukaryota</taxon>
        <taxon>Viridiplantae</taxon>
        <taxon>Streptophyta</taxon>
        <taxon>Embryophyta</taxon>
        <taxon>Tracheophyta</taxon>
        <taxon>Spermatophyta</taxon>
        <taxon>Magnoliopsida</taxon>
        <taxon>eudicotyledons</taxon>
        <taxon>Gunneridae</taxon>
        <taxon>Pentapetalae</taxon>
        <taxon>asterids</taxon>
        <taxon>lamiids</taxon>
        <taxon>Solanales</taxon>
        <taxon>Solanaceae</taxon>
        <taxon>Solanoideae</taxon>
        <taxon>Datureae</taxon>
        <taxon>Datura</taxon>
    </lineage>
</organism>
<evidence type="ECO:0000313" key="3">
    <source>
        <dbReference type="Proteomes" id="UP000823775"/>
    </source>
</evidence>
<feature type="compositionally biased region" description="Basic and acidic residues" evidence="1">
    <location>
        <begin position="60"/>
        <end position="76"/>
    </location>
</feature>
<protein>
    <submittedName>
        <fullName evidence="2">Uncharacterized protein</fullName>
    </submittedName>
</protein>
<reference evidence="2 3" key="1">
    <citation type="journal article" date="2021" name="BMC Genomics">
        <title>Datura genome reveals duplications of psychoactive alkaloid biosynthetic genes and high mutation rate following tissue culture.</title>
        <authorList>
            <person name="Rajewski A."/>
            <person name="Carter-House D."/>
            <person name="Stajich J."/>
            <person name="Litt A."/>
        </authorList>
    </citation>
    <scope>NUCLEOTIDE SEQUENCE [LARGE SCALE GENOMIC DNA]</scope>
    <source>
        <strain evidence="2">AR-01</strain>
    </source>
</reference>
<accession>A0ABS8T1V0</accession>
<gene>
    <name evidence="2" type="ORF">HAX54_053158</name>
</gene>
<comment type="caution">
    <text evidence="2">The sequence shown here is derived from an EMBL/GenBank/DDBJ whole genome shotgun (WGS) entry which is preliminary data.</text>
</comment>
<feature type="region of interest" description="Disordered" evidence="1">
    <location>
        <begin position="55"/>
        <end position="76"/>
    </location>
</feature>
<name>A0ABS8T1V0_DATST</name>
<dbReference type="Proteomes" id="UP000823775">
    <property type="component" value="Unassembled WGS sequence"/>
</dbReference>